<accession>A0A345BYV4</accession>
<proteinExistence type="predicted"/>
<dbReference type="EMBL" id="CP031092">
    <property type="protein sequence ID" value="AXF56135.1"/>
    <property type="molecule type" value="Genomic_DNA"/>
</dbReference>
<sequence length="79" mass="9386">MKLLPFENTWPYERIKDDIYFDACPNCGAENVLTYMKKEQLNDAFDGVKTDIIMPCCYFKITIAEADNDYFWATERLRK</sequence>
<gene>
    <name evidence="1" type="ORF">DT065_08945</name>
</gene>
<evidence type="ECO:0000313" key="1">
    <source>
        <dbReference type="EMBL" id="AXF56135.1"/>
    </source>
</evidence>
<reference evidence="1 2" key="1">
    <citation type="journal article" date="2018" name="J. Microbiol.">
        <title>Salicibibacter kimchii gen. nov., sp. nov., a moderately halophilic and alkalitolerant bacterium in the family Bacillaceae, isolated from kimchi.</title>
        <authorList>
            <person name="Jang J.Y."/>
            <person name="Oh Y.J."/>
            <person name="Lim S.K."/>
            <person name="Park H.K."/>
            <person name="Lee C."/>
            <person name="Kim J.Y."/>
            <person name="Lee M.A."/>
            <person name="Choi H.J."/>
        </authorList>
    </citation>
    <scope>NUCLEOTIDE SEQUENCE [LARGE SCALE GENOMIC DNA]</scope>
    <source>
        <strain evidence="1 2">NKC1-1</strain>
    </source>
</reference>
<organism evidence="1 2">
    <name type="scientific">Salicibibacter kimchii</name>
    <dbReference type="NCBI Taxonomy" id="2099786"/>
    <lineage>
        <taxon>Bacteria</taxon>
        <taxon>Bacillati</taxon>
        <taxon>Bacillota</taxon>
        <taxon>Bacilli</taxon>
        <taxon>Bacillales</taxon>
        <taxon>Bacillaceae</taxon>
        <taxon>Salicibibacter</taxon>
    </lineage>
</organism>
<dbReference type="OrthoDB" id="2889126at2"/>
<dbReference type="RefSeq" id="WP_114372649.1">
    <property type="nucleotide sequence ID" value="NZ_CP031092.1"/>
</dbReference>
<keyword evidence="2" id="KW-1185">Reference proteome</keyword>
<dbReference type="Proteomes" id="UP000252100">
    <property type="component" value="Chromosome"/>
</dbReference>
<evidence type="ECO:0000313" key="2">
    <source>
        <dbReference type="Proteomes" id="UP000252100"/>
    </source>
</evidence>
<name>A0A345BYV4_9BACI</name>
<dbReference type="AlphaFoldDB" id="A0A345BYV4"/>
<protein>
    <submittedName>
        <fullName evidence="1">Uncharacterized protein</fullName>
    </submittedName>
</protein>
<dbReference type="KEGG" id="rue:DT065_08945"/>